<feature type="compositionally biased region" description="Polar residues" evidence="1">
    <location>
        <begin position="20"/>
        <end position="29"/>
    </location>
</feature>
<feature type="region of interest" description="Disordered" evidence="1">
    <location>
        <begin position="95"/>
        <end position="126"/>
    </location>
</feature>
<feature type="non-terminal residue" evidence="2">
    <location>
        <position position="260"/>
    </location>
</feature>
<dbReference type="AlphaFoldDB" id="A0A382IX05"/>
<evidence type="ECO:0000256" key="1">
    <source>
        <dbReference type="SAM" id="MobiDB-lite"/>
    </source>
</evidence>
<dbReference type="EMBL" id="UINC01070148">
    <property type="protein sequence ID" value="SVC04068.1"/>
    <property type="molecule type" value="Genomic_DNA"/>
</dbReference>
<evidence type="ECO:0000313" key="2">
    <source>
        <dbReference type="EMBL" id="SVC04068.1"/>
    </source>
</evidence>
<organism evidence="2">
    <name type="scientific">marine metagenome</name>
    <dbReference type="NCBI Taxonomy" id="408172"/>
    <lineage>
        <taxon>unclassified sequences</taxon>
        <taxon>metagenomes</taxon>
        <taxon>ecological metagenomes</taxon>
    </lineage>
</organism>
<protein>
    <submittedName>
        <fullName evidence="2">Uncharacterized protein</fullName>
    </submittedName>
</protein>
<feature type="region of interest" description="Disordered" evidence="1">
    <location>
        <begin position="12"/>
        <end position="37"/>
    </location>
</feature>
<proteinExistence type="predicted"/>
<name>A0A382IX05_9ZZZZ</name>
<accession>A0A382IX05</accession>
<sequence length="260" mass="28191">MQNFIAQSMRRFGLAPKNKSAPSSSTPSRPGQKGSALAHMEIGSKWSYSTLQYPLDIQSRSDLGHYMMFYINVPNNTEYGRKGGLGDKKKYVLDDSGDEDLGKRSLREKQIMGDAEISGNSQNGNYDVKGKSWKPGMPEKVIDRPAHQGTAASAMGRNRTKRTTDSIVLYMPPQLTSNYASGYKENELGGGVMEGAQRINSMIDRSEAVGWEQAVKEAVPGAAGQAARLVEKALAKTLSGIVGGDAMGAYDKLSNRAMNN</sequence>
<feature type="compositionally biased region" description="Basic and acidic residues" evidence="1">
    <location>
        <begin position="100"/>
        <end position="111"/>
    </location>
</feature>
<reference evidence="2" key="1">
    <citation type="submission" date="2018-05" db="EMBL/GenBank/DDBJ databases">
        <authorList>
            <person name="Lanie J.A."/>
            <person name="Ng W.-L."/>
            <person name="Kazmierczak K.M."/>
            <person name="Andrzejewski T.M."/>
            <person name="Davidsen T.M."/>
            <person name="Wayne K.J."/>
            <person name="Tettelin H."/>
            <person name="Glass J.I."/>
            <person name="Rusch D."/>
            <person name="Podicherti R."/>
            <person name="Tsui H.-C.T."/>
            <person name="Winkler M.E."/>
        </authorList>
    </citation>
    <scope>NUCLEOTIDE SEQUENCE</scope>
</reference>
<gene>
    <name evidence="2" type="ORF">METZ01_LOCUS256922</name>
</gene>